<evidence type="ECO:0000256" key="12">
    <source>
        <dbReference type="ARBA" id="ARBA00023136"/>
    </source>
</evidence>
<keyword evidence="21" id="KW-0175">Coiled coil</keyword>
<dbReference type="GO" id="GO:0004828">
    <property type="term" value="F:serine-tRNA ligase activity"/>
    <property type="evidence" value="ECO:0007669"/>
    <property type="project" value="UniProtKB-EC"/>
</dbReference>
<keyword evidence="11" id="KW-0342">GTP-binding</keyword>
<evidence type="ECO:0000256" key="18">
    <source>
        <dbReference type="ARBA" id="ARBA00037969"/>
    </source>
</evidence>
<evidence type="ECO:0000256" key="7">
    <source>
        <dbReference type="ARBA" id="ARBA00022801"/>
    </source>
</evidence>
<evidence type="ECO:0000256" key="14">
    <source>
        <dbReference type="ARBA" id="ARBA00023288"/>
    </source>
</evidence>
<dbReference type="GO" id="GO:0046872">
    <property type="term" value="F:metal ion binding"/>
    <property type="evidence" value="ECO:0007669"/>
    <property type="project" value="UniProtKB-KW"/>
</dbReference>
<dbReference type="NCBIfam" id="TIGR00231">
    <property type="entry name" value="small_GTP"/>
    <property type="match status" value="1"/>
</dbReference>
<dbReference type="GO" id="GO:0005525">
    <property type="term" value="F:GTP binding"/>
    <property type="evidence" value="ECO:0007669"/>
    <property type="project" value="UniProtKB-KW"/>
</dbReference>
<keyword evidence="4" id="KW-0436">Ligase</keyword>
<dbReference type="CDD" id="cd04137">
    <property type="entry name" value="RheB"/>
    <property type="match status" value="1"/>
</dbReference>
<comment type="catalytic activity">
    <reaction evidence="20">
        <text>GTP + H2O = GDP + phosphate + H(+)</text>
        <dbReference type="Rhea" id="RHEA:19669"/>
        <dbReference type="ChEBI" id="CHEBI:15377"/>
        <dbReference type="ChEBI" id="CHEBI:15378"/>
        <dbReference type="ChEBI" id="CHEBI:37565"/>
        <dbReference type="ChEBI" id="CHEBI:43474"/>
        <dbReference type="ChEBI" id="CHEBI:58189"/>
    </reaction>
    <physiologicalReaction direction="left-to-right" evidence="20">
        <dbReference type="Rhea" id="RHEA:19670"/>
    </physiologicalReaction>
</comment>
<proteinExistence type="inferred from homology"/>
<dbReference type="Pfam" id="PF00071">
    <property type="entry name" value="Ras"/>
    <property type="match status" value="1"/>
</dbReference>
<keyword evidence="3" id="KW-0488">Methylation</keyword>
<dbReference type="PROSITE" id="PS51420">
    <property type="entry name" value="RHO"/>
    <property type="match status" value="1"/>
</dbReference>
<dbReference type="AlphaFoldDB" id="A0A6A5YIC2"/>
<dbReference type="InterPro" id="IPR010978">
    <property type="entry name" value="tRNA-bd_arm"/>
</dbReference>
<keyword evidence="6" id="KW-0547">Nucleotide-binding</keyword>
<evidence type="ECO:0000256" key="9">
    <source>
        <dbReference type="ARBA" id="ARBA00022842"/>
    </source>
</evidence>
<dbReference type="InterPro" id="IPR001806">
    <property type="entry name" value="Small_GTPase"/>
</dbReference>
<dbReference type="UniPathway" id="UPA00906">
    <property type="reaction ID" value="UER00895"/>
</dbReference>
<keyword evidence="12" id="KW-0472">Membrane</keyword>
<dbReference type="InterPro" id="IPR033729">
    <property type="entry name" value="SerRS_core"/>
</dbReference>
<keyword evidence="14" id="KW-0449">Lipoprotein</keyword>
<dbReference type="NCBIfam" id="TIGR00414">
    <property type="entry name" value="serS"/>
    <property type="match status" value="1"/>
</dbReference>
<evidence type="ECO:0000313" key="24">
    <source>
        <dbReference type="Proteomes" id="UP000799770"/>
    </source>
</evidence>
<comment type="similarity">
    <text evidence="1">Belongs to the class-II aminoacyl-tRNA synthetase family. Type-1 seryl-tRNA synthetase subfamily.</text>
</comment>
<dbReference type="InterPro" id="IPR002314">
    <property type="entry name" value="aa-tRNA-synt_IIb"/>
</dbReference>
<sequence>MPAPKQRKIAIVGSRAVGKSSLTVQFVDGHFVESYYPTIENTFSKIIRYKNQDFATEIIDTAGQDEYSILNSKHFIGIHGYMIVYSVASKQSFEMARIIRDKILNHLGAEWVPLVIVGNKSDLRPEQRQVTPEDGKALAEEFKCAWTEASARYNENVQKAFEHMVAEIEKSQNPGEPTAQYAATQIGSDINGIQKQVGPLKKKGENADHLLKQIAELKEKKAAKETEATAKLVKLNIKVKSIGNYVHPSVPVSDNEDNNKVERTWAPEDRKPEARTDGIPHHGVLARLNGYDSERGVKIVGHRGYCLTNYGLFLNLALINYGLEFLFNKGYTPNQPPFFMLRDQMAKTAQLSDFDEELYKVTENKDKPETDKYLIATSEQPISALHSEEWLGGGDLPIKYAGYSTNFRKEAGSHGKDAWGIFRIHQFEKSWEAFDEMIATSEEFYKSLGLPYRVVGIVSGALNNAASKKLDLEAWFPVTGGGEYKELVSCSNCTDYQTRELEIRFGVKKQTATRKEYVHALNGTLCATERTLCCILENYQTPEGFNVPKVLQKYIPGQPEFLPFVKEWKNPDKTTLPDRTKK</sequence>
<evidence type="ECO:0000256" key="2">
    <source>
        <dbReference type="ARBA" id="ARBA00012840"/>
    </source>
</evidence>
<dbReference type="OrthoDB" id="10264585at2759"/>
<keyword evidence="8" id="KW-0067">ATP-binding</keyword>
<keyword evidence="9" id="KW-0460">Magnesium</keyword>
<dbReference type="EMBL" id="ML977359">
    <property type="protein sequence ID" value="KAF2106805.1"/>
    <property type="molecule type" value="Genomic_DNA"/>
</dbReference>
<evidence type="ECO:0000256" key="13">
    <source>
        <dbReference type="ARBA" id="ARBA00023146"/>
    </source>
</evidence>
<dbReference type="GO" id="GO:0003924">
    <property type="term" value="F:GTPase activity"/>
    <property type="evidence" value="ECO:0007669"/>
    <property type="project" value="InterPro"/>
</dbReference>
<accession>A0A6A5YIC2</accession>
<protein>
    <recommendedName>
        <fullName evidence="2">serine--tRNA ligase</fullName>
        <ecNumber evidence="2">6.1.1.11</ecNumber>
    </recommendedName>
    <alternativeName>
        <fullName evidence="16">Seryl-tRNA synthetase</fullName>
    </alternativeName>
    <alternativeName>
        <fullName evidence="17">Seryl-tRNA(Ser) synthetase</fullName>
    </alternativeName>
</protein>
<keyword evidence="15" id="KW-0636">Prenylation</keyword>
<evidence type="ECO:0000313" key="23">
    <source>
        <dbReference type="EMBL" id="KAF2106805.1"/>
    </source>
</evidence>
<evidence type="ECO:0000259" key="22">
    <source>
        <dbReference type="PROSITE" id="PS50862"/>
    </source>
</evidence>
<keyword evidence="10" id="KW-0648">Protein biosynthesis</keyword>
<dbReference type="CDD" id="cd00770">
    <property type="entry name" value="SerRS_core"/>
    <property type="match status" value="1"/>
</dbReference>
<comment type="subcellular location">
    <subcellularLocation>
        <location evidence="19">Endomembrane system</location>
        <topology evidence="19">Lipid-anchor</topology>
        <orientation evidence="19">Cytoplasmic side</orientation>
    </subcellularLocation>
</comment>
<dbReference type="GO" id="GO:0005524">
    <property type="term" value="F:ATP binding"/>
    <property type="evidence" value="ECO:0007669"/>
    <property type="project" value="UniProtKB-KW"/>
</dbReference>
<dbReference type="InterPro" id="IPR006195">
    <property type="entry name" value="aa-tRNA-synth_II"/>
</dbReference>
<dbReference type="Gene3D" id="3.40.50.300">
    <property type="entry name" value="P-loop containing nucleotide triphosphate hydrolases"/>
    <property type="match status" value="1"/>
</dbReference>
<keyword evidence="24" id="KW-1185">Reference proteome</keyword>
<feature type="domain" description="Aminoacyl-transfer RNA synthetases class-II family profile" evidence="22">
    <location>
        <begin position="324"/>
        <end position="556"/>
    </location>
</feature>
<evidence type="ECO:0000256" key="3">
    <source>
        <dbReference type="ARBA" id="ARBA00022481"/>
    </source>
</evidence>
<evidence type="ECO:0000256" key="5">
    <source>
        <dbReference type="ARBA" id="ARBA00022723"/>
    </source>
</evidence>
<gene>
    <name evidence="23" type="ORF">BDV96DRAFT_617192</name>
</gene>
<dbReference type="InterPro" id="IPR005225">
    <property type="entry name" value="Small_GTP-bd"/>
</dbReference>
<keyword evidence="5" id="KW-0479">Metal-binding</keyword>
<dbReference type="SMART" id="SM00174">
    <property type="entry name" value="RHO"/>
    <property type="match status" value="1"/>
</dbReference>
<reference evidence="23" key="1">
    <citation type="journal article" date="2020" name="Stud. Mycol.">
        <title>101 Dothideomycetes genomes: a test case for predicting lifestyles and emergence of pathogens.</title>
        <authorList>
            <person name="Haridas S."/>
            <person name="Albert R."/>
            <person name="Binder M."/>
            <person name="Bloem J."/>
            <person name="Labutti K."/>
            <person name="Salamov A."/>
            <person name="Andreopoulos B."/>
            <person name="Baker S."/>
            <person name="Barry K."/>
            <person name="Bills G."/>
            <person name="Bluhm B."/>
            <person name="Cannon C."/>
            <person name="Castanera R."/>
            <person name="Culley D."/>
            <person name="Daum C."/>
            <person name="Ezra D."/>
            <person name="Gonzalez J."/>
            <person name="Henrissat B."/>
            <person name="Kuo A."/>
            <person name="Liang C."/>
            <person name="Lipzen A."/>
            <person name="Lutzoni F."/>
            <person name="Magnuson J."/>
            <person name="Mondo S."/>
            <person name="Nolan M."/>
            <person name="Ohm R."/>
            <person name="Pangilinan J."/>
            <person name="Park H.-J."/>
            <person name="Ramirez L."/>
            <person name="Alfaro M."/>
            <person name="Sun H."/>
            <person name="Tritt A."/>
            <person name="Yoshinaga Y."/>
            <person name="Zwiers L.-H."/>
            <person name="Turgeon B."/>
            <person name="Goodwin S."/>
            <person name="Spatafora J."/>
            <person name="Crous P."/>
            <person name="Grigoriev I."/>
        </authorList>
    </citation>
    <scope>NUCLEOTIDE SEQUENCE</scope>
    <source>
        <strain evidence="23">CBS 627.86</strain>
    </source>
</reference>
<organism evidence="23 24">
    <name type="scientific">Lophiotrema nucula</name>
    <dbReference type="NCBI Taxonomy" id="690887"/>
    <lineage>
        <taxon>Eukaryota</taxon>
        <taxon>Fungi</taxon>
        <taxon>Dikarya</taxon>
        <taxon>Ascomycota</taxon>
        <taxon>Pezizomycotina</taxon>
        <taxon>Dothideomycetes</taxon>
        <taxon>Pleosporomycetidae</taxon>
        <taxon>Pleosporales</taxon>
        <taxon>Lophiotremataceae</taxon>
        <taxon>Lophiotrema</taxon>
    </lineage>
</organism>
<dbReference type="InterPro" id="IPR002317">
    <property type="entry name" value="Ser-tRNA-ligase_type_1"/>
</dbReference>
<evidence type="ECO:0000256" key="16">
    <source>
        <dbReference type="ARBA" id="ARBA00031113"/>
    </source>
</evidence>
<dbReference type="GO" id="GO:0006434">
    <property type="term" value="P:seryl-tRNA aminoacylation"/>
    <property type="evidence" value="ECO:0007669"/>
    <property type="project" value="InterPro"/>
</dbReference>
<dbReference type="FunFam" id="3.30.930.10:FF:000026">
    <property type="entry name" value="Seryl-tRNA synthetase, cytoplasmic"/>
    <property type="match status" value="1"/>
</dbReference>
<dbReference type="SMART" id="SM00175">
    <property type="entry name" value="RAB"/>
    <property type="match status" value="1"/>
</dbReference>
<feature type="coiled-coil region" evidence="21">
    <location>
        <begin position="200"/>
        <end position="227"/>
    </location>
</feature>
<dbReference type="PRINTS" id="PR00449">
    <property type="entry name" value="RASTRNSFRMNG"/>
</dbReference>
<keyword evidence="7" id="KW-0378">Hydrolase</keyword>
<dbReference type="InterPro" id="IPR045864">
    <property type="entry name" value="aa-tRNA-synth_II/BPL/LPL"/>
</dbReference>
<dbReference type="EC" id="6.1.1.11" evidence="2"/>
<dbReference type="Gene3D" id="3.30.930.10">
    <property type="entry name" value="Bira Bifunctional Protein, Domain 2"/>
    <property type="match status" value="1"/>
</dbReference>
<dbReference type="SMART" id="SM00173">
    <property type="entry name" value="RAS"/>
    <property type="match status" value="1"/>
</dbReference>
<keyword evidence="13" id="KW-0030">Aminoacyl-tRNA synthetase</keyword>
<evidence type="ECO:0000256" key="4">
    <source>
        <dbReference type="ARBA" id="ARBA00022598"/>
    </source>
</evidence>
<name>A0A6A5YIC2_9PLEO</name>
<evidence type="ECO:0000256" key="10">
    <source>
        <dbReference type="ARBA" id="ARBA00022917"/>
    </source>
</evidence>
<dbReference type="PROSITE" id="PS51421">
    <property type="entry name" value="RAS"/>
    <property type="match status" value="1"/>
</dbReference>
<dbReference type="PROSITE" id="PS50862">
    <property type="entry name" value="AA_TRNA_LIGASE_II"/>
    <property type="match status" value="1"/>
</dbReference>
<evidence type="ECO:0000256" key="20">
    <source>
        <dbReference type="ARBA" id="ARBA00049117"/>
    </source>
</evidence>
<dbReference type="PANTHER" id="PTHR11778">
    <property type="entry name" value="SERYL-TRNA SYNTHETASE"/>
    <property type="match status" value="1"/>
</dbReference>
<evidence type="ECO:0000256" key="1">
    <source>
        <dbReference type="ARBA" id="ARBA00010728"/>
    </source>
</evidence>
<dbReference type="Pfam" id="PF00587">
    <property type="entry name" value="tRNA-synt_2b"/>
    <property type="match status" value="1"/>
</dbReference>
<evidence type="ECO:0000256" key="19">
    <source>
        <dbReference type="ARBA" id="ARBA00046278"/>
    </source>
</evidence>
<dbReference type="SUPFAM" id="SSF46589">
    <property type="entry name" value="tRNA-binding arm"/>
    <property type="match status" value="1"/>
</dbReference>
<dbReference type="PROSITE" id="PS51419">
    <property type="entry name" value="RAB"/>
    <property type="match status" value="1"/>
</dbReference>
<evidence type="ECO:0000256" key="21">
    <source>
        <dbReference type="SAM" id="Coils"/>
    </source>
</evidence>
<evidence type="ECO:0000256" key="6">
    <source>
        <dbReference type="ARBA" id="ARBA00022741"/>
    </source>
</evidence>
<dbReference type="SUPFAM" id="SSF55681">
    <property type="entry name" value="Class II aaRS and biotin synthetases"/>
    <property type="match status" value="1"/>
</dbReference>
<dbReference type="SUPFAM" id="SSF52540">
    <property type="entry name" value="P-loop containing nucleoside triphosphate hydrolases"/>
    <property type="match status" value="1"/>
</dbReference>
<evidence type="ECO:0000256" key="17">
    <source>
        <dbReference type="ARBA" id="ARBA00034892"/>
    </source>
</evidence>
<dbReference type="FunFam" id="3.40.50.300:FF:000273">
    <property type="entry name" value="GTP-binding protein Rheb homolog"/>
    <property type="match status" value="1"/>
</dbReference>
<dbReference type="Proteomes" id="UP000799770">
    <property type="component" value="Unassembled WGS sequence"/>
</dbReference>
<comment type="similarity">
    <text evidence="18">Belongs to the small GTPase superfamily. Rheb family.</text>
</comment>
<evidence type="ECO:0000256" key="15">
    <source>
        <dbReference type="ARBA" id="ARBA00023289"/>
    </source>
</evidence>
<evidence type="ECO:0000256" key="8">
    <source>
        <dbReference type="ARBA" id="ARBA00022840"/>
    </source>
</evidence>
<dbReference type="GO" id="GO:0012505">
    <property type="term" value="C:endomembrane system"/>
    <property type="evidence" value="ECO:0007669"/>
    <property type="project" value="UniProtKB-SubCell"/>
</dbReference>
<evidence type="ECO:0000256" key="11">
    <source>
        <dbReference type="ARBA" id="ARBA00023134"/>
    </source>
</evidence>
<dbReference type="InterPro" id="IPR027417">
    <property type="entry name" value="P-loop_NTPase"/>
</dbReference>